<dbReference type="InterPro" id="IPR016032">
    <property type="entry name" value="Sig_transdc_resp-reg_C-effctor"/>
</dbReference>
<dbReference type="SMART" id="SM00421">
    <property type="entry name" value="HTH_LUXR"/>
    <property type="match status" value="1"/>
</dbReference>
<dbReference type="GO" id="GO:0003677">
    <property type="term" value="F:DNA binding"/>
    <property type="evidence" value="ECO:0007669"/>
    <property type="project" value="UniProtKB-KW"/>
</dbReference>
<dbReference type="Pfam" id="PF00072">
    <property type="entry name" value="Response_reg"/>
    <property type="match status" value="1"/>
</dbReference>
<dbReference type="RefSeq" id="WP_100757874.1">
    <property type="nucleotide sequence ID" value="NZ_NPDT01000001.1"/>
</dbReference>
<dbReference type="Proteomes" id="UP000231912">
    <property type="component" value="Unassembled WGS sequence"/>
</dbReference>
<dbReference type="EMBL" id="NPDT01000001">
    <property type="protein sequence ID" value="PJZ67376.1"/>
    <property type="molecule type" value="Genomic_DNA"/>
</dbReference>
<dbReference type="Gene3D" id="1.10.10.10">
    <property type="entry name" value="Winged helix-like DNA-binding domain superfamily/Winged helix DNA-binding domain"/>
    <property type="match status" value="1"/>
</dbReference>
<dbReference type="PANTHER" id="PTHR43214">
    <property type="entry name" value="TWO-COMPONENT RESPONSE REGULATOR"/>
    <property type="match status" value="1"/>
</dbReference>
<dbReference type="PROSITE" id="PS50043">
    <property type="entry name" value="HTH_LUXR_2"/>
    <property type="match status" value="1"/>
</dbReference>
<accession>A0A2M9ZG85</accession>
<organism evidence="5 6">
    <name type="scientific">Leptospira wolffii</name>
    <dbReference type="NCBI Taxonomy" id="409998"/>
    <lineage>
        <taxon>Bacteria</taxon>
        <taxon>Pseudomonadati</taxon>
        <taxon>Spirochaetota</taxon>
        <taxon>Spirochaetia</taxon>
        <taxon>Leptospirales</taxon>
        <taxon>Leptospiraceae</taxon>
        <taxon>Leptospira</taxon>
    </lineage>
</organism>
<dbReference type="GO" id="GO:0006355">
    <property type="term" value="P:regulation of DNA-templated transcription"/>
    <property type="evidence" value="ECO:0007669"/>
    <property type="project" value="InterPro"/>
</dbReference>
<dbReference type="Pfam" id="PF00196">
    <property type="entry name" value="GerE"/>
    <property type="match status" value="1"/>
</dbReference>
<evidence type="ECO:0000256" key="2">
    <source>
        <dbReference type="PROSITE-ProRule" id="PRU00169"/>
    </source>
</evidence>
<dbReference type="PRINTS" id="PR00038">
    <property type="entry name" value="HTHLUXR"/>
</dbReference>
<evidence type="ECO:0000256" key="1">
    <source>
        <dbReference type="ARBA" id="ARBA00023125"/>
    </source>
</evidence>
<dbReference type="SUPFAM" id="SSF52172">
    <property type="entry name" value="CheY-like"/>
    <property type="match status" value="1"/>
</dbReference>
<dbReference type="InterPro" id="IPR000792">
    <property type="entry name" value="Tscrpt_reg_LuxR_C"/>
</dbReference>
<gene>
    <name evidence="5" type="ORF">CH371_04890</name>
</gene>
<proteinExistence type="predicted"/>
<dbReference type="CDD" id="cd06170">
    <property type="entry name" value="LuxR_C_like"/>
    <property type="match status" value="1"/>
</dbReference>
<dbReference type="GO" id="GO:0000160">
    <property type="term" value="P:phosphorelay signal transduction system"/>
    <property type="evidence" value="ECO:0007669"/>
    <property type="project" value="InterPro"/>
</dbReference>
<dbReference type="InterPro" id="IPR039420">
    <property type="entry name" value="WalR-like"/>
</dbReference>
<feature type="modified residue" description="4-aspartylphosphate" evidence="2">
    <location>
        <position position="56"/>
    </location>
</feature>
<sequence>MRRETRIAIVESDTSFAKSCVESLRSIENVSRTDVFSSVESFFESDPNRFDLVFLDALPSQSSGIEFLKEEKAQGKNTKYVVLSTVDSDETLYQAIQAGAVGFVLKKDLENIADVATTVMREGGVLSQGLAARVISFFHKPPRQELNSLTPREREILEHLVRGARTKQIAGYFGTKEGTVRIQIKSIFKKMKVNSRVDLVRKFSRP</sequence>
<feature type="domain" description="HTH luxR-type" evidence="3">
    <location>
        <begin position="142"/>
        <end position="206"/>
    </location>
</feature>
<evidence type="ECO:0000259" key="3">
    <source>
        <dbReference type="PROSITE" id="PS50043"/>
    </source>
</evidence>
<evidence type="ECO:0000313" key="6">
    <source>
        <dbReference type="Proteomes" id="UP000231912"/>
    </source>
</evidence>
<dbReference type="InterPro" id="IPR001789">
    <property type="entry name" value="Sig_transdc_resp-reg_receiver"/>
</dbReference>
<protein>
    <submittedName>
        <fullName evidence="5">DNA-binding response regulator</fullName>
    </submittedName>
</protein>
<dbReference type="AlphaFoldDB" id="A0A2M9ZG85"/>
<comment type="caution">
    <text evidence="5">The sequence shown here is derived from an EMBL/GenBank/DDBJ whole genome shotgun (WGS) entry which is preliminary data.</text>
</comment>
<keyword evidence="1 5" id="KW-0238">DNA-binding</keyword>
<dbReference type="InterPro" id="IPR011006">
    <property type="entry name" value="CheY-like_superfamily"/>
</dbReference>
<dbReference type="Gene3D" id="3.40.50.2300">
    <property type="match status" value="1"/>
</dbReference>
<evidence type="ECO:0000259" key="4">
    <source>
        <dbReference type="PROSITE" id="PS50110"/>
    </source>
</evidence>
<evidence type="ECO:0000313" key="5">
    <source>
        <dbReference type="EMBL" id="PJZ67376.1"/>
    </source>
</evidence>
<dbReference type="InterPro" id="IPR036388">
    <property type="entry name" value="WH-like_DNA-bd_sf"/>
</dbReference>
<dbReference type="SUPFAM" id="SSF46894">
    <property type="entry name" value="C-terminal effector domain of the bipartite response regulators"/>
    <property type="match status" value="1"/>
</dbReference>
<name>A0A2M9ZG85_9LEPT</name>
<keyword evidence="2" id="KW-0597">Phosphoprotein</keyword>
<dbReference type="PROSITE" id="PS50110">
    <property type="entry name" value="RESPONSE_REGULATORY"/>
    <property type="match status" value="1"/>
</dbReference>
<feature type="domain" description="Response regulatory" evidence="4">
    <location>
        <begin position="6"/>
        <end position="121"/>
    </location>
</feature>
<reference evidence="5 6" key="1">
    <citation type="submission" date="2017-07" db="EMBL/GenBank/DDBJ databases">
        <title>Leptospira spp. isolated from tropical soils.</title>
        <authorList>
            <person name="Thibeaux R."/>
            <person name="Iraola G."/>
            <person name="Ferres I."/>
            <person name="Bierque E."/>
            <person name="Girault D."/>
            <person name="Soupe-Gilbert M.-E."/>
            <person name="Picardeau M."/>
            <person name="Goarant C."/>
        </authorList>
    </citation>
    <scope>NUCLEOTIDE SEQUENCE [LARGE SCALE GENOMIC DNA]</scope>
    <source>
        <strain evidence="5 6">FH2-C-A2</strain>
    </source>
</reference>